<dbReference type="NCBIfam" id="NF005932">
    <property type="entry name" value="PRK07956.1"/>
    <property type="match status" value="1"/>
</dbReference>
<feature type="binding site" evidence="14">
    <location>
        <position position="339"/>
    </location>
    <ligand>
        <name>NAD(+)</name>
        <dbReference type="ChEBI" id="CHEBI:57540"/>
    </ligand>
</feature>
<dbReference type="Gene3D" id="1.10.287.610">
    <property type="entry name" value="Helix hairpin bin"/>
    <property type="match status" value="1"/>
</dbReference>
<keyword evidence="6 14" id="KW-0479">Metal-binding</keyword>
<keyword evidence="14" id="KW-0464">Manganese</keyword>
<evidence type="ECO:0000313" key="18">
    <source>
        <dbReference type="Proteomes" id="UP000177152"/>
    </source>
</evidence>
<dbReference type="InterPro" id="IPR004150">
    <property type="entry name" value="NAD_DNA_ligase_OB"/>
</dbReference>
<evidence type="ECO:0000256" key="2">
    <source>
        <dbReference type="ARBA" id="ARBA00012722"/>
    </source>
</evidence>
<dbReference type="AlphaFoldDB" id="A0A1G2K330"/>
<protein>
    <recommendedName>
        <fullName evidence="3 14">DNA ligase</fullName>
        <ecNumber evidence="2 14">6.5.1.2</ecNumber>
    </recommendedName>
    <alternativeName>
        <fullName evidence="14">Polydeoxyribonucleotide synthase [NAD(+)]</fullName>
    </alternativeName>
</protein>
<evidence type="ECO:0000256" key="12">
    <source>
        <dbReference type="ARBA" id="ARBA00034005"/>
    </source>
</evidence>
<evidence type="ECO:0000256" key="11">
    <source>
        <dbReference type="ARBA" id="ARBA00023204"/>
    </source>
</evidence>
<dbReference type="PIRSF" id="PIRSF001604">
    <property type="entry name" value="LigA"/>
    <property type="match status" value="1"/>
</dbReference>
<feature type="binding site" evidence="14">
    <location>
        <position position="138"/>
    </location>
    <ligand>
        <name>NAD(+)</name>
        <dbReference type="ChEBI" id="CHEBI:57540"/>
    </ligand>
</feature>
<dbReference type="Pfam" id="PF03119">
    <property type="entry name" value="DNA_ligase_ZBD"/>
    <property type="match status" value="1"/>
</dbReference>
<feature type="binding site" evidence="14">
    <location>
        <position position="436"/>
    </location>
    <ligand>
        <name>Zn(2+)</name>
        <dbReference type="ChEBI" id="CHEBI:29105"/>
    </ligand>
</feature>
<dbReference type="InterPro" id="IPR003583">
    <property type="entry name" value="Hlx-hairpin-Hlx_DNA-bd_motif"/>
</dbReference>
<keyword evidence="5 14" id="KW-0235">DNA replication</keyword>
<dbReference type="EMBL" id="MHQC01000049">
    <property type="protein sequence ID" value="OGZ93832.1"/>
    <property type="molecule type" value="Genomic_DNA"/>
</dbReference>
<gene>
    <name evidence="14" type="primary">ligA</name>
    <name evidence="17" type="ORF">A2633_04340</name>
</gene>
<feature type="binding site" evidence="14">
    <location>
        <position position="451"/>
    </location>
    <ligand>
        <name>Zn(2+)</name>
        <dbReference type="ChEBI" id="CHEBI:29105"/>
    </ligand>
</feature>
<dbReference type="GO" id="GO:0003911">
    <property type="term" value="F:DNA ligase (NAD+) activity"/>
    <property type="evidence" value="ECO:0007669"/>
    <property type="project" value="UniProtKB-UniRule"/>
</dbReference>
<proteinExistence type="inferred from homology"/>
<dbReference type="Gene3D" id="2.40.50.140">
    <property type="entry name" value="Nucleic acid-binding proteins"/>
    <property type="match status" value="1"/>
</dbReference>
<evidence type="ECO:0000256" key="8">
    <source>
        <dbReference type="ARBA" id="ARBA00022833"/>
    </source>
</evidence>
<accession>A0A1G2K330</accession>
<dbReference type="InterPro" id="IPR001357">
    <property type="entry name" value="BRCT_dom"/>
</dbReference>
<sequence>MKKKEAEIRIKKLREEINRHRYLYHVLDRQEISDAALDSLKHELACREKEYPELITADSPTQRVGGEPLSKFKKVSHDVRMISLSDVFSEDELREWETRVKKLVSRPSNLDYFAEAKGDGFAVSLVYENGAFSIGSTRGDGITGEDVTENLKTIDAIPLAIAENVISIVEKHTELKGVLSRYPRVKRALENLPKKIEFRGEVYMSKKVFEAANKELKKKGLPEFANPRNIAAGSVRQLNPKITASRKLDFFAWDLVTDMGQETHEEEHIIMKLLGFPTVPLTRHCRGLEDIMGFWADVGKARGRLPFLIDGVVVQVNNGKIFEELGIVGKAPRGAVAFKFPAEESTSIIKSIALQVGRTGVLTPVATLEPARIGGVTVTHATLHNIDEINRLDVHIGDTVIVERAGDVIPAITGVLKRMRPKNAKKFHMPKECPICGSPVIHNEEEVAYYCSNKNCAAVEREKLCHFVSKNAFDIDGLGPKIIDALLENGLVRDAADLFTLKKEDVEVLERFAEKSASNLIEAIGAKRSTDLSRFIFALGIRHVGEETAFDFARHFGSIEKLALASREELESIRDVGGVVARSAHEWFRQKKNIALVEKFRKNGLIIKHAPKEAGGGKLSGKSIVLTGELSSLGRNEAKTKIRELGGDPSESVSKKTDYVVIGENPGSKYDKAKKLGIKIIDEKEFLRLIA</sequence>
<dbReference type="CDD" id="cd00114">
    <property type="entry name" value="LIGANc"/>
    <property type="match status" value="1"/>
</dbReference>
<dbReference type="InterPro" id="IPR010994">
    <property type="entry name" value="RuvA_2-like"/>
</dbReference>
<dbReference type="Pfam" id="PF12826">
    <property type="entry name" value="HHH_2"/>
    <property type="match status" value="1"/>
</dbReference>
<dbReference type="Gene3D" id="1.10.150.20">
    <property type="entry name" value="5' to 3' exonuclease, C-terminal subdomain"/>
    <property type="match status" value="2"/>
</dbReference>
<dbReference type="Pfam" id="PF03120">
    <property type="entry name" value="OB_DNA_ligase"/>
    <property type="match status" value="1"/>
</dbReference>
<feature type="active site" description="N6-AMP-lysine intermediate" evidence="14">
    <location>
        <position position="117"/>
    </location>
</feature>
<comment type="cofactor">
    <cofactor evidence="14">
        <name>Mg(2+)</name>
        <dbReference type="ChEBI" id="CHEBI:18420"/>
    </cofactor>
    <cofactor evidence="14">
        <name>Mn(2+)</name>
        <dbReference type="ChEBI" id="CHEBI:29035"/>
    </cofactor>
</comment>
<evidence type="ECO:0000256" key="14">
    <source>
        <dbReference type="HAMAP-Rule" id="MF_01588"/>
    </source>
</evidence>
<dbReference type="NCBIfam" id="TIGR00575">
    <property type="entry name" value="dnlj"/>
    <property type="match status" value="1"/>
</dbReference>
<dbReference type="GO" id="GO:0005829">
    <property type="term" value="C:cytosol"/>
    <property type="evidence" value="ECO:0007669"/>
    <property type="project" value="TreeGrafter"/>
</dbReference>
<evidence type="ECO:0000259" key="15">
    <source>
        <dbReference type="PROSITE" id="PS50042"/>
    </source>
</evidence>
<feature type="binding site" evidence="14">
    <location>
        <position position="115"/>
    </location>
    <ligand>
        <name>NAD(+)</name>
        <dbReference type="ChEBI" id="CHEBI:57540"/>
    </ligand>
</feature>
<evidence type="ECO:0000256" key="9">
    <source>
        <dbReference type="ARBA" id="ARBA00022842"/>
    </source>
</evidence>
<dbReference type="SMART" id="SM00278">
    <property type="entry name" value="HhH1"/>
    <property type="match status" value="4"/>
</dbReference>
<dbReference type="CDD" id="cd17748">
    <property type="entry name" value="BRCT_DNA_ligase_like"/>
    <property type="match status" value="1"/>
</dbReference>
<feature type="domain" description="BRCT" evidence="16">
    <location>
        <begin position="619"/>
        <end position="691"/>
    </location>
</feature>
<dbReference type="PANTHER" id="PTHR23389">
    <property type="entry name" value="CHROMOSOME TRANSMISSION FIDELITY FACTOR 18"/>
    <property type="match status" value="1"/>
</dbReference>
<dbReference type="FunFam" id="1.10.150.20:FF:000007">
    <property type="entry name" value="DNA ligase"/>
    <property type="match status" value="1"/>
</dbReference>
<evidence type="ECO:0000256" key="7">
    <source>
        <dbReference type="ARBA" id="ARBA00022763"/>
    </source>
</evidence>
<dbReference type="SUPFAM" id="SSF47781">
    <property type="entry name" value="RuvA domain 2-like"/>
    <property type="match status" value="1"/>
</dbReference>
<reference evidence="17 18" key="1">
    <citation type="journal article" date="2016" name="Nat. Commun.">
        <title>Thousands of microbial genomes shed light on interconnected biogeochemical processes in an aquifer system.</title>
        <authorList>
            <person name="Anantharaman K."/>
            <person name="Brown C.T."/>
            <person name="Hug L.A."/>
            <person name="Sharon I."/>
            <person name="Castelle C.J."/>
            <person name="Probst A.J."/>
            <person name="Thomas B.C."/>
            <person name="Singh A."/>
            <person name="Wilkins M.J."/>
            <person name="Karaoz U."/>
            <person name="Brodie E.L."/>
            <person name="Williams K.H."/>
            <person name="Hubbard S.S."/>
            <person name="Banfield J.F."/>
        </authorList>
    </citation>
    <scope>NUCLEOTIDE SEQUENCE [LARGE SCALE GENOMIC DNA]</scope>
</reference>
<keyword evidence="4 14" id="KW-0436">Ligase</keyword>
<dbReference type="GO" id="GO:0006281">
    <property type="term" value="P:DNA repair"/>
    <property type="evidence" value="ECO:0007669"/>
    <property type="project" value="UniProtKB-KW"/>
</dbReference>
<feature type="binding site" evidence="14">
    <location>
        <position position="456"/>
    </location>
    <ligand>
        <name>Zn(2+)</name>
        <dbReference type="ChEBI" id="CHEBI:29105"/>
    </ligand>
</feature>
<feature type="binding site" evidence="14">
    <location>
        <position position="201"/>
    </location>
    <ligand>
        <name>NAD(+)</name>
        <dbReference type="ChEBI" id="CHEBI:57540"/>
    </ligand>
</feature>
<keyword evidence="8 14" id="KW-0862">Zinc</keyword>
<keyword evidence="10 14" id="KW-0520">NAD</keyword>
<keyword evidence="7 14" id="KW-0227">DNA damage</keyword>
<dbReference type="SMART" id="SM00292">
    <property type="entry name" value="BRCT"/>
    <property type="match status" value="1"/>
</dbReference>
<dbReference type="InterPro" id="IPR001679">
    <property type="entry name" value="DNA_ligase"/>
</dbReference>
<feature type="domain" description="Cyclic nucleotide-binding" evidence="15">
    <location>
        <begin position="302"/>
        <end position="335"/>
    </location>
</feature>
<dbReference type="InterPro" id="IPR013840">
    <property type="entry name" value="DNAligase_N"/>
</dbReference>
<dbReference type="GO" id="GO:0006260">
    <property type="term" value="P:DNA replication"/>
    <property type="evidence" value="ECO:0007669"/>
    <property type="project" value="UniProtKB-KW"/>
</dbReference>
<evidence type="ECO:0000256" key="1">
    <source>
        <dbReference type="ARBA" id="ARBA00004067"/>
    </source>
</evidence>
<feature type="binding site" evidence="14">
    <location>
        <position position="433"/>
    </location>
    <ligand>
        <name>Zn(2+)</name>
        <dbReference type="ChEBI" id="CHEBI:29105"/>
    </ligand>
</feature>
<dbReference type="SMART" id="SM00532">
    <property type="entry name" value="LIGANc"/>
    <property type="match status" value="1"/>
</dbReference>
<keyword evidence="11 14" id="KW-0234">DNA repair</keyword>
<dbReference type="Pfam" id="PF01653">
    <property type="entry name" value="DNA_ligase_aden"/>
    <property type="match status" value="2"/>
</dbReference>
<dbReference type="Pfam" id="PF14520">
    <property type="entry name" value="HHH_5"/>
    <property type="match status" value="1"/>
</dbReference>
<dbReference type="PANTHER" id="PTHR23389:SF9">
    <property type="entry name" value="DNA LIGASE"/>
    <property type="match status" value="1"/>
</dbReference>
<dbReference type="GO" id="GO:0003677">
    <property type="term" value="F:DNA binding"/>
    <property type="evidence" value="ECO:0007669"/>
    <property type="project" value="InterPro"/>
</dbReference>
<dbReference type="InterPro" id="IPR036420">
    <property type="entry name" value="BRCT_dom_sf"/>
</dbReference>
<dbReference type="SUPFAM" id="SSF52113">
    <property type="entry name" value="BRCT domain"/>
    <property type="match status" value="1"/>
</dbReference>
<dbReference type="InterPro" id="IPR013839">
    <property type="entry name" value="DNAligase_adenylation"/>
</dbReference>
<dbReference type="EC" id="6.5.1.2" evidence="2 14"/>
<comment type="catalytic activity">
    <reaction evidence="12 14">
        <text>NAD(+) + (deoxyribonucleotide)n-3'-hydroxyl + 5'-phospho-(deoxyribonucleotide)m = (deoxyribonucleotide)n+m + AMP + beta-nicotinamide D-nucleotide.</text>
        <dbReference type="EC" id="6.5.1.2"/>
    </reaction>
</comment>
<dbReference type="InterPro" id="IPR000595">
    <property type="entry name" value="cNMP-bd_dom"/>
</dbReference>
<dbReference type="PROSITE" id="PS50042">
    <property type="entry name" value="CNMP_BINDING_3"/>
    <property type="match status" value="1"/>
</dbReference>
<name>A0A1G2K330_9BACT</name>
<dbReference type="Gene3D" id="6.20.10.30">
    <property type="match status" value="1"/>
</dbReference>
<evidence type="ECO:0000313" key="17">
    <source>
        <dbReference type="EMBL" id="OGZ93832.1"/>
    </source>
</evidence>
<dbReference type="InterPro" id="IPR012340">
    <property type="entry name" value="NA-bd_OB-fold"/>
</dbReference>
<dbReference type="GO" id="GO:0046872">
    <property type="term" value="F:metal ion binding"/>
    <property type="evidence" value="ECO:0007669"/>
    <property type="project" value="UniProtKB-KW"/>
</dbReference>
<comment type="caution">
    <text evidence="17">The sequence shown here is derived from an EMBL/GenBank/DDBJ whole genome shotgun (WGS) entry which is preliminary data.</text>
</comment>
<evidence type="ECO:0000256" key="5">
    <source>
        <dbReference type="ARBA" id="ARBA00022705"/>
    </source>
</evidence>
<evidence type="ECO:0000259" key="16">
    <source>
        <dbReference type="PROSITE" id="PS50172"/>
    </source>
</evidence>
<comment type="similarity">
    <text evidence="13 14">Belongs to the NAD-dependent DNA ligase family. LigA subfamily.</text>
</comment>
<dbReference type="FunFam" id="2.40.50.140:FF:000012">
    <property type="entry name" value="DNA ligase"/>
    <property type="match status" value="1"/>
</dbReference>
<dbReference type="InterPro" id="IPR004149">
    <property type="entry name" value="Znf_DNAligase_C4"/>
</dbReference>
<comment type="caution">
    <text evidence="14">Lacks conserved residue(s) required for the propagation of feature annotation.</text>
</comment>
<evidence type="ECO:0000256" key="13">
    <source>
        <dbReference type="ARBA" id="ARBA00060881"/>
    </source>
</evidence>
<evidence type="ECO:0000256" key="4">
    <source>
        <dbReference type="ARBA" id="ARBA00022598"/>
    </source>
</evidence>
<evidence type="ECO:0000256" key="3">
    <source>
        <dbReference type="ARBA" id="ARBA00013308"/>
    </source>
</evidence>
<organism evidence="17 18">
    <name type="scientific">Candidatus Sungbacteria bacterium RIFCSPHIGHO2_01_FULL_47_32</name>
    <dbReference type="NCBI Taxonomy" id="1802264"/>
    <lineage>
        <taxon>Bacteria</taxon>
        <taxon>Candidatus Sungiibacteriota</taxon>
    </lineage>
</organism>
<dbReference type="Pfam" id="PF00533">
    <property type="entry name" value="BRCT"/>
    <property type="match status" value="1"/>
</dbReference>
<dbReference type="HAMAP" id="MF_01588">
    <property type="entry name" value="DNA_ligase_A"/>
    <property type="match status" value="1"/>
</dbReference>
<dbReference type="InterPro" id="IPR041663">
    <property type="entry name" value="DisA/LigA_HHH"/>
</dbReference>
<dbReference type="Proteomes" id="UP000177152">
    <property type="component" value="Unassembled WGS sequence"/>
</dbReference>
<dbReference type="Gene3D" id="3.30.470.30">
    <property type="entry name" value="DNA ligase/mRNA capping enzyme"/>
    <property type="match status" value="1"/>
</dbReference>
<comment type="function">
    <text evidence="1 14">DNA ligase that catalyzes the formation of phosphodiester linkages between 5'-phosphoryl and 3'-hydroxyl groups in double-stranded DNA using NAD as a coenzyme and as the energy source for the reaction. It is essential for DNA replication and repair of damaged DNA.</text>
</comment>
<evidence type="ECO:0000256" key="10">
    <source>
        <dbReference type="ARBA" id="ARBA00023027"/>
    </source>
</evidence>
<evidence type="ECO:0000256" key="6">
    <source>
        <dbReference type="ARBA" id="ARBA00022723"/>
    </source>
</evidence>
<dbReference type="SUPFAM" id="SSF56091">
    <property type="entry name" value="DNA ligase/mRNA capping enzyme, catalytic domain"/>
    <property type="match status" value="1"/>
</dbReference>
<feature type="binding site" evidence="14">
    <location>
        <begin position="83"/>
        <end position="84"/>
    </location>
    <ligand>
        <name>NAD(+)</name>
        <dbReference type="ChEBI" id="CHEBI:57540"/>
    </ligand>
</feature>
<dbReference type="FunFam" id="1.10.150.20:FF:000006">
    <property type="entry name" value="DNA ligase"/>
    <property type="match status" value="1"/>
</dbReference>
<dbReference type="Gene3D" id="3.40.50.10190">
    <property type="entry name" value="BRCT domain"/>
    <property type="match status" value="1"/>
</dbReference>
<dbReference type="PROSITE" id="PS50172">
    <property type="entry name" value="BRCT"/>
    <property type="match status" value="1"/>
</dbReference>
<dbReference type="SUPFAM" id="SSF50249">
    <property type="entry name" value="Nucleic acid-binding proteins"/>
    <property type="match status" value="1"/>
</dbReference>
<keyword evidence="9 14" id="KW-0460">Magnesium</keyword>